<organism evidence="1 2">
    <name type="scientific">Candidatus Cardinium hertigii</name>
    <dbReference type="NCBI Taxonomy" id="247481"/>
    <lineage>
        <taxon>Bacteria</taxon>
        <taxon>Pseudomonadati</taxon>
        <taxon>Bacteroidota</taxon>
        <taxon>Cytophagia</taxon>
        <taxon>Cytophagales</taxon>
        <taxon>Amoebophilaceae</taxon>
        <taxon>Candidatus Cardinium</taxon>
    </lineage>
</organism>
<keyword evidence="2" id="KW-1185">Reference proteome</keyword>
<reference evidence="1 2" key="1">
    <citation type="submission" date="2018-09" db="EMBL/GenBank/DDBJ databases">
        <title>Comparative Genomics of Wolbachia-Cardinium Dual Endosymbiosis in a Plant-Parasitic Nematode.</title>
        <authorList>
            <person name="Brown A.M.V."/>
            <person name="Wasala S.K."/>
            <person name="Howe D.K."/>
            <person name="Peetz A.B."/>
            <person name="Zasada I.A."/>
            <person name="Denver D.R."/>
        </authorList>
    </citation>
    <scope>NUCLEOTIDE SEQUENCE [LARGE SCALE GENOMIC DNA]</scope>
    <source>
        <strain evidence="1 2">Pp_1</strain>
    </source>
</reference>
<accession>A0A3N2QBB4</accession>
<dbReference type="Proteomes" id="UP000270927">
    <property type="component" value="Unassembled WGS sequence"/>
</dbReference>
<evidence type="ECO:0000313" key="2">
    <source>
        <dbReference type="Proteomes" id="UP000270927"/>
    </source>
</evidence>
<dbReference type="EMBL" id="RARA01000026">
    <property type="protein sequence ID" value="ROT47097.1"/>
    <property type="molecule type" value="Genomic_DNA"/>
</dbReference>
<gene>
    <name evidence="1" type="ORF">EDM02_04380</name>
</gene>
<sequence>MNIKVKKCFLNSCLSVLSLIVIGGNCKNKRNIQAEEKGFHTAPDYRHPHYTPEAFKEMLVPKSPKAITSFRKKLETRQAKWLANGSVKEPYEIWSAYRSEVLQKLEAQGLEALTNYYNSWGSLIKEPTEANEEQMIEAAKKLRADIQAQQALEKFARDTYNSLENTRLTEPILSYFDYFYFILSKSEYKLHHTIKKIHFNLKEWKKDKRPSGLQLWSSIKKAHAKRIKASPTLQYKENLSSIEESLKRVDQLADNPYSLTCKDMQETLPNGLKKLDTFLNDEIQEVKDKDDIKSLNTYRKLIDIS</sequence>
<dbReference type="RefSeq" id="WP_123663352.1">
    <property type="nucleotide sequence ID" value="NZ_RARA01000026.1"/>
</dbReference>
<dbReference type="AlphaFoldDB" id="A0A3N2QBB4"/>
<protein>
    <submittedName>
        <fullName evidence="1">Uncharacterized protein</fullName>
    </submittedName>
</protein>
<name>A0A3N2QBB4_9BACT</name>
<evidence type="ECO:0000313" key="1">
    <source>
        <dbReference type="EMBL" id="ROT47097.1"/>
    </source>
</evidence>
<comment type="caution">
    <text evidence="1">The sequence shown here is derived from an EMBL/GenBank/DDBJ whole genome shotgun (WGS) entry which is preliminary data.</text>
</comment>
<proteinExistence type="predicted"/>
<dbReference type="OrthoDB" id="980589at2"/>